<comment type="caution">
    <text evidence="1">The sequence shown here is derived from an EMBL/GenBank/DDBJ whole genome shotgun (WGS) entry which is preliminary data.</text>
</comment>
<proteinExistence type="predicted"/>
<dbReference type="Proteomes" id="UP001596112">
    <property type="component" value="Unassembled WGS sequence"/>
</dbReference>
<evidence type="ECO:0000313" key="1">
    <source>
        <dbReference type="EMBL" id="MFC5809971.1"/>
    </source>
</evidence>
<dbReference type="SUPFAM" id="SSF52172">
    <property type="entry name" value="CheY-like"/>
    <property type="match status" value="1"/>
</dbReference>
<keyword evidence="2" id="KW-1185">Reference proteome</keyword>
<dbReference type="RefSeq" id="WP_272168452.1">
    <property type="nucleotide sequence ID" value="NZ_JAQOSL010000003.1"/>
</dbReference>
<evidence type="ECO:0008006" key="3">
    <source>
        <dbReference type="Google" id="ProtNLM"/>
    </source>
</evidence>
<dbReference type="EMBL" id="JBHSNZ010000014">
    <property type="protein sequence ID" value="MFC5809971.1"/>
    <property type="molecule type" value="Genomic_DNA"/>
</dbReference>
<protein>
    <recommendedName>
        <fullName evidence="3">Response regulator</fullName>
    </recommendedName>
</protein>
<reference evidence="2" key="1">
    <citation type="journal article" date="2019" name="Int. J. Syst. Evol. Microbiol.">
        <title>The Global Catalogue of Microorganisms (GCM) 10K type strain sequencing project: providing services to taxonomists for standard genome sequencing and annotation.</title>
        <authorList>
            <consortium name="The Broad Institute Genomics Platform"/>
            <consortium name="The Broad Institute Genome Sequencing Center for Infectious Disease"/>
            <person name="Wu L."/>
            <person name="Ma J."/>
        </authorList>
    </citation>
    <scope>NUCLEOTIDE SEQUENCE [LARGE SCALE GENOMIC DNA]</scope>
    <source>
        <strain evidence="2">JCM 9918</strain>
    </source>
</reference>
<sequence>MPAPDHAADLPVGRLRVRLLGALQVIGPDGVPQELPPRDRRKLLLRLAVERGPVSVEQLCVALERDKGAVHALKSRLVVDGYPVEGGRGGYRLAPDRYSVDLHEFMDAMEALPQSPTVGELDRLARMWAGDPAEHHELPRETWQPARRGLRRLAEALRALPESERPASARALPDLFPEDRDLRVLIPAPPRKNLLIVDDTDADELGERLSGRCNIIPLKGLPEWRDFCSGSRPYQVNGTPIGLHQVDGALIDLHLDDQASRNGMEIIEYLCKYTRIPTVLVSAYPDPAIGELNSTFLQRHRLLRVVPKGLKGRDLYNCLDEVARQLFDDSARYQLLRLRAQLAHAVFRLEEERAHPRNRARVSAAPWERERHRAQEAIDRGDVRAATRLVGEFCNADWS</sequence>
<gene>
    <name evidence="1" type="ORF">ACFQGO_21100</name>
</gene>
<organism evidence="1 2">
    <name type="scientific">Streptomyces heilongjiangensis</name>
    <dbReference type="NCBI Taxonomy" id="945052"/>
    <lineage>
        <taxon>Bacteria</taxon>
        <taxon>Bacillati</taxon>
        <taxon>Actinomycetota</taxon>
        <taxon>Actinomycetes</taxon>
        <taxon>Kitasatosporales</taxon>
        <taxon>Streptomycetaceae</taxon>
        <taxon>Streptomyces</taxon>
    </lineage>
</organism>
<evidence type="ECO:0000313" key="2">
    <source>
        <dbReference type="Proteomes" id="UP001596112"/>
    </source>
</evidence>
<accession>A0ABW1BA85</accession>
<dbReference type="InterPro" id="IPR011006">
    <property type="entry name" value="CheY-like_superfamily"/>
</dbReference>
<name>A0ABW1BA85_9ACTN</name>